<keyword evidence="2" id="KW-1185">Reference proteome</keyword>
<dbReference type="RefSeq" id="WP_289364998.1">
    <property type="nucleotide sequence ID" value="NZ_JAUCBP010000007.1"/>
</dbReference>
<dbReference type="PANTHER" id="PTHR43747:SF4">
    <property type="entry name" value="FLAVIN-DEPENDENT TRYPTOPHAN HALOGENASE"/>
    <property type="match status" value="1"/>
</dbReference>
<comment type="caution">
    <text evidence="1">The sequence shown here is derived from an EMBL/GenBank/DDBJ whole genome shotgun (WGS) entry which is preliminary data.</text>
</comment>
<sequence length="494" mass="54815">MQAKLKLLVLGGGTAGWMTAALLNHHMDKQLFSVCLVESPDIGIIGVGEGSTPQLRTFFATLGIEEITWMKACNATYKNGIRFNQWTKGFSKNSYFHPFPSPTDRQTAGEFLVNCHQRQQGQTLHCDPDSYFLTAQLSEAGKGPLVAPGNPPLPLNYAYHFDSHLLGQFIRDLAVTRGVEHIQGTVAKVECEPNPAIHAIQLEDGQRLKADYFFDCSGFRSLLSQTHLQTPFIAFDDNLFNNAAVAIPTPVATAPLAQTQATALDCGWAWHIPLRNRAGNGYVYSRDFCSADEAETELRTHLGLLDSEVQAKHLQMKVGRVAQTWVGNCVAVGLSQGFIEPLEATALHIVQETIEQFISAFTAGNYTAEHRTQYNQIINARIDGIRDYIVCHYQVSNRVDTEYWRANTSNTTRSASLEQLLHVWRQGGDLTAEINRQNIAQYYPAISWYCLLAGYHHFSKALSSETATQPNEAISAHIARLVGVFSDHSTLITN</sequence>
<dbReference type="InterPro" id="IPR006905">
    <property type="entry name" value="Flavin_halogenase"/>
</dbReference>
<dbReference type="InterPro" id="IPR050816">
    <property type="entry name" value="Flavin-dep_Halogenase_NPB"/>
</dbReference>
<dbReference type="Gene3D" id="3.50.50.60">
    <property type="entry name" value="FAD/NAD(P)-binding domain"/>
    <property type="match status" value="1"/>
</dbReference>
<dbReference type="Pfam" id="PF04820">
    <property type="entry name" value="Trp_halogenase"/>
    <property type="match status" value="1"/>
</dbReference>
<gene>
    <name evidence="1" type="ORF">QTP81_08875</name>
</gene>
<dbReference type="PANTHER" id="PTHR43747">
    <property type="entry name" value="FAD-BINDING PROTEIN"/>
    <property type="match status" value="1"/>
</dbReference>
<dbReference type="Proteomes" id="UP001234343">
    <property type="component" value="Unassembled WGS sequence"/>
</dbReference>
<dbReference type="EMBL" id="JAUCBP010000007">
    <property type="protein sequence ID" value="MDM7860708.1"/>
    <property type="molecule type" value="Genomic_DNA"/>
</dbReference>
<organism evidence="1 2">
    <name type="scientific">Alteromonas arenosi</name>
    <dbReference type="NCBI Taxonomy" id="3055817"/>
    <lineage>
        <taxon>Bacteria</taxon>
        <taxon>Pseudomonadati</taxon>
        <taxon>Pseudomonadota</taxon>
        <taxon>Gammaproteobacteria</taxon>
        <taxon>Alteromonadales</taxon>
        <taxon>Alteromonadaceae</taxon>
        <taxon>Alteromonas/Salinimonas group</taxon>
        <taxon>Alteromonas</taxon>
    </lineage>
</organism>
<protein>
    <submittedName>
        <fullName evidence="1">Tryptophan 7-halogenase</fullName>
    </submittedName>
</protein>
<dbReference type="SUPFAM" id="SSF51905">
    <property type="entry name" value="FAD/NAD(P)-binding domain"/>
    <property type="match status" value="1"/>
</dbReference>
<evidence type="ECO:0000313" key="1">
    <source>
        <dbReference type="EMBL" id="MDM7860708.1"/>
    </source>
</evidence>
<dbReference type="InterPro" id="IPR036188">
    <property type="entry name" value="FAD/NAD-bd_sf"/>
</dbReference>
<proteinExistence type="predicted"/>
<evidence type="ECO:0000313" key="2">
    <source>
        <dbReference type="Proteomes" id="UP001234343"/>
    </source>
</evidence>
<reference evidence="1 2" key="1">
    <citation type="submission" date="2023-06" db="EMBL/GenBank/DDBJ databases">
        <title>Alteromonas sp. ASW11-36 isolated from intertidal sand.</title>
        <authorList>
            <person name="Li Y."/>
        </authorList>
    </citation>
    <scope>NUCLEOTIDE SEQUENCE [LARGE SCALE GENOMIC DNA]</scope>
    <source>
        <strain evidence="1 2">ASW11-36</strain>
    </source>
</reference>
<accession>A0ABT7SWZ1</accession>
<dbReference type="PIRSF" id="PIRSF011396">
    <property type="entry name" value="Trp_halogenase"/>
    <property type="match status" value="1"/>
</dbReference>
<name>A0ABT7SWZ1_9ALTE</name>
<dbReference type="InterPro" id="IPR033856">
    <property type="entry name" value="Trp_halogen"/>
</dbReference>